<feature type="domain" description="UNC-45/Cro1/She4 central" evidence="4">
    <location>
        <begin position="203"/>
        <end position="353"/>
    </location>
</feature>
<evidence type="ECO:0000313" key="6">
    <source>
        <dbReference type="Proteomes" id="UP000664169"/>
    </source>
</evidence>
<keyword evidence="6" id="KW-1185">Reference proteome</keyword>
<dbReference type="InterPro" id="IPR024660">
    <property type="entry name" value="UCS_central_dom"/>
</dbReference>
<protein>
    <recommendedName>
        <fullName evidence="4">UNC-45/Cro1/She4 central domain-containing protein</fullName>
    </recommendedName>
</protein>
<comment type="caution">
    <text evidence="5">The sequence shown here is derived from an EMBL/GenBank/DDBJ whole genome shotgun (WGS) entry which is preliminary data.</text>
</comment>
<sequence>MLLVQDASRALREAFSIAPENAKVKDAFLTIQDLDLTHPLLLLCESFAEKQDAAAGVEAQWHLSGGLANHISPEIAAKCFELVVKATKSDSGVRDDLLASLIQFSLAVRRHLAEKLQGRMSRAFDEIFFIGDGAANSITVVTLDPHAWKSDVVRSDSLKAVFQLFLAKFLESGHDYDGRALKGIARYLIADGANLVQEIDQETFEAILYCLDYRLGSDVRNQAFLATAKYLELAKETAEQCLVKFIRERTAKHATEDLVKAFSAAAAVFPLATPIVASLFLTEGFLASLVPMLDKKSRPIKVEKAALDMLSAACIDRGCREAIRKYCTEWMHHVMDDEEDERHGQAAVILAKVQNLPNTPPQTPGESRVDTGNLGSFRPRGASKNIADVVPTLKAMFLKGGEMERRTAIEGLAYASVQPIAKDEITRDPEMLKELFKTPGKDSLSATAAFGILTLVDNLTRYLPTMTEDQRRLAELKAYANASTPSIYTSHHFDEDDSVTNRCKWLLDSKVTPFLVSLRSSFVTNSLSPASFGLYARILLSLARAPAHRGTMAQQGTIPLILNISSTNTVDETSKYILAHALARILISCNPTLISKYTTSAVARLVTLLSPPEANDNDTRDLLPTFEGLLALTNLASDPTLLATKVIIREAQAQLEDVILSSNELVQRAAAELICNMVNTPDGIELLADGSPAANRRLHIILALTDAQDDATRRAAGGSLASVTIFDSVVKFLVERKRGIELILRMCKDDNMGVVHRGIVCVRNIVSIEDSLGEQARSALNRNDAPEILLDVIRRNKDKEVIELAADSIKILSE</sequence>
<evidence type="ECO:0000256" key="3">
    <source>
        <dbReference type="SAM" id="MobiDB-lite"/>
    </source>
</evidence>
<evidence type="ECO:0000256" key="1">
    <source>
        <dbReference type="ARBA" id="ARBA00004496"/>
    </source>
</evidence>
<dbReference type="InterPro" id="IPR016024">
    <property type="entry name" value="ARM-type_fold"/>
</dbReference>
<organism evidence="5 6">
    <name type="scientific">Gomphillus americanus</name>
    <dbReference type="NCBI Taxonomy" id="1940652"/>
    <lineage>
        <taxon>Eukaryota</taxon>
        <taxon>Fungi</taxon>
        <taxon>Dikarya</taxon>
        <taxon>Ascomycota</taxon>
        <taxon>Pezizomycotina</taxon>
        <taxon>Lecanoromycetes</taxon>
        <taxon>OSLEUM clade</taxon>
        <taxon>Ostropomycetidae</taxon>
        <taxon>Ostropales</taxon>
        <taxon>Graphidaceae</taxon>
        <taxon>Gomphilloideae</taxon>
        <taxon>Gomphillus</taxon>
    </lineage>
</organism>
<dbReference type="GO" id="GO:0005737">
    <property type="term" value="C:cytoplasm"/>
    <property type="evidence" value="ECO:0007669"/>
    <property type="project" value="UniProtKB-SubCell"/>
</dbReference>
<dbReference type="Gene3D" id="1.25.10.10">
    <property type="entry name" value="Leucine-rich Repeat Variant"/>
    <property type="match status" value="1"/>
</dbReference>
<dbReference type="GO" id="GO:0051879">
    <property type="term" value="F:Hsp90 protein binding"/>
    <property type="evidence" value="ECO:0007669"/>
    <property type="project" value="TreeGrafter"/>
</dbReference>
<dbReference type="PANTHER" id="PTHR45994:SF1">
    <property type="entry name" value="FI21225P1"/>
    <property type="match status" value="1"/>
</dbReference>
<gene>
    <name evidence="5" type="ORF">GOMPHAMPRED_000228</name>
</gene>
<evidence type="ECO:0000256" key="2">
    <source>
        <dbReference type="ARBA" id="ARBA00022490"/>
    </source>
</evidence>
<dbReference type="PANTHER" id="PTHR45994">
    <property type="entry name" value="FI21225P1"/>
    <property type="match status" value="1"/>
</dbReference>
<dbReference type="SUPFAM" id="SSF48371">
    <property type="entry name" value="ARM repeat"/>
    <property type="match status" value="1"/>
</dbReference>
<dbReference type="Proteomes" id="UP000664169">
    <property type="component" value="Unassembled WGS sequence"/>
</dbReference>
<proteinExistence type="predicted"/>
<feature type="region of interest" description="Disordered" evidence="3">
    <location>
        <begin position="356"/>
        <end position="377"/>
    </location>
</feature>
<dbReference type="OrthoDB" id="5574718at2759"/>
<name>A0A8H3HUX0_9LECA</name>
<evidence type="ECO:0000313" key="5">
    <source>
        <dbReference type="EMBL" id="CAF9903397.1"/>
    </source>
</evidence>
<keyword evidence="2" id="KW-0963">Cytoplasm</keyword>
<dbReference type="Gene3D" id="1.25.10.100">
    <property type="match status" value="1"/>
</dbReference>
<reference evidence="5" key="1">
    <citation type="submission" date="2021-03" db="EMBL/GenBank/DDBJ databases">
        <authorList>
            <person name="Tagirdzhanova G."/>
        </authorList>
    </citation>
    <scope>NUCLEOTIDE SEQUENCE</scope>
</reference>
<dbReference type="AlphaFoldDB" id="A0A8H3HUX0"/>
<dbReference type="EMBL" id="CAJPDQ010000001">
    <property type="protein sequence ID" value="CAF9903397.1"/>
    <property type="molecule type" value="Genomic_DNA"/>
</dbReference>
<dbReference type="Pfam" id="PF11701">
    <property type="entry name" value="UNC45-central"/>
    <property type="match status" value="1"/>
</dbReference>
<accession>A0A8H3HUX0</accession>
<comment type="subcellular location">
    <subcellularLocation>
        <location evidence="1">Cytoplasm</location>
    </subcellularLocation>
</comment>
<dbReference type="InterPro" id="IPR011989">
    <property type="entry name" value="ARM-like"/>
</dbReference>
<evidence type="ECO:0000259" key="4">
    <source>
        <dbReference type="Pfam" id="PF11701"/>
    </source>
</evidence>